<reference evidence="2" key="1">
    <citation type="journal article" date="2019" name="Int. J. Syst. Evol. Microbiol.">
        <title>The Global Catalogue of Microorganisms (GCM) 10K type strain sequencing project: providing services to taxonomists for standard genome sequencing and annotation.</title>
        <authorList>
            <consortium name="The Broad Institute Genomics Platform"/>
            <consortium name="The Broad Institute Genome Sequencing Center for Infectious Disease"/>
            <person name="Wu L."/>
            <person name="Ma J."/>
        </authorList>
    </citation>
    <scope>NUCLEOTIDE SEQUENCE [LARGE SCALE GENOMIC DNA]</scope>
    <source>
        <strain evidence="2">JCM 17498</strain>
    </source>
</reference>
<name>A0ABP7E412_9SPHN</name>
<gene>
    <name evidence="1" type="ORF">GCM10022268_21120</name>
</gene>
<dbReference type="Gene3D" id="3.40.50.1240">
    <property type="entry name" value="Phosphoglycerate mutase-like"/>
    <property type="match status" value="1"/>
</dbReference>
<evidence type="ECO:0000313" key="2">
    <source>
        <dbReference type="Proteomes" id="UP001500523"/>
    </source>
</evidence>
<organism evidence="1 2">
    <name type="scientific">Sphingomonas cynarae</name>
    <dbReference type="NCBI Taxonomy" id="930197"/>
    <lineage>
        <taxon>Bacteria</taxon>
        <taxon>Pseudomonadati</taxon>
        <taxon>Pseudomonadota</taxon>
        <taxon>Alphaproteobacteria</taxon>
        <taxon>Sphingomonadales</taxon>
        <taxon>Sphingomonadaceae</taxon>
        <taxon>Sphingomonas</taxon>
    </lineage>
</organism>
<dbReference type="Pfam" id="PF00300">
    <property type="entry name" value="His_Phos_1"/>
    <property type="match status" value="1"/>
</dbReference>
<protein>
    <recommendedName>
        <fullName evidence="3">Histidine phosphatase family protein</fullName>
    </recommendedName>
</protein>
<dbReference type="RefSeq" id="WP_344693351.1">
    <property type="nucleotide sequence ID" value="NZ_BAABBF010000004.1"/>
</dbReference>
<keyword evidence="2" id="KW-1185">Reference proteome</keyword>
<dbReference type="InterPro" id="IPR029033">
    <property type="entry name" value="His_PPase_superfam"/>
</dbReference>
<dbReference type="InterPro" id="IPR013078">
    <property type="entry name" value="His_Pase_superF_clade-1"/>
</dbReference>
<sequence>MPTHLVLLCAGATASFRAARFPDPAEPLDEGGRAAVRRFVPGGRRFDRCLIAPGMAARDTAALLSLAGEDEPLLRDIDAGDWTGAGLDEVDGAALAAWLAAPETGAPGGESMAAVAGRVGACLDGLVAGSVLAVTHVAVIRAAIAHALGIPVAATLGIDVTPLMRVTLSRHRRWRLQELRRA</sequence>
<dbReference type="EMBL" id="BAABBF010000004">
    <property type="protein sequence ID" value="GAA3711952.1"/>
    <property type="molecule type" value="Genomic_DNA"/>
</dbReference>
<dbReference type="Proteomes" id="UP001500523">
    <property type="component" value="Unassembled WGS sequence"/>
</dbReference>
<evidence type="ECO:0008006" key="3">
    <source>
        <dbReference type="Google" id="ProtNLM"/>
    </source>
</evidence>
<proteinExistence type="predicted"/>
<dbReference type="SUPFAM" id="SSF53254">
    <property type="entry name" value="Phosphoglycerate mutase-like"/>
    <property type="match status" value="1"/>
</dbReference>
<accession>A0ABP7E412</accession>
<comment type="caution">
    <text evidence="1">The sequence shown here is derived from an EMBL/GenBank/DDBJ whole genome shotgun (WGS) entry which is preliminary data.</text>
</comment>
<evidence type="ECO:0000313" key="1">
    <source>
        <dbReference type="EMBL" id="GAA3711952.1"/>
    </source>
</evidence>